<dbReference type="InterPro" id="IPR029058">
    <property type="entry name" value="AB_hydrolase_fold"/>
</dbReference>
<evidence type="ECO:0000313" key="2">
    <source>
        <dbReference type="EMBL" id="TNL98753.1"/>
    </source>
</evidence>
<dbReference type="Gene3D" id="3.40.50.1820">
    <property type="entry name" value="alpha/beta hydrolase"/>
    <property type="match status" value="1"/>
</dbReference>
<accession>A0A5C4U5X7</accession>
<dbReference type="InterPro" id="IPR050266">
    <property type="entry name" value="AB_hydrolase_sf"/>
</dbReference>
<dbReference type="AlphaFoldDB" id="A0A5C4U5X7"/>
<dbReference type="Proteomes" id="UP000312032">
    <property type="component" value="Unassembled WGS sequence"/>
</dbReference>
<organism evidence="2 3">
    <name type="scientific">Corynebacterium tapiri</name>
    <dbReference type="NCBI Taxonomy" id="1448266"/>
    <lineage>
        <taxon>Bacteria</taxon>
        <taxon>Bacillati</taxon>
        <taxon>Actinomycetota</taxon>
        <taxon>Actinomycetes</taxon>
        <taxon>Mycobacteriales</taxon>
        <taxon>Corynebacteriaceae</taxon>
        <taxon>Corynebacterium</taxon>
    </lineage>
</organism>
<dbReference type="RefSeq" id="WP_139465181.1">
    <property type="nucleotide sequence ID" value="NZ_VDHJ01000004.1"/>
</dbReference>
<comment type="caution">
    <text evidence="2">The sequence shown here is derived from an EMBL/GenBank/DDBJ whole genome shotgun (WGS) entry which is preliminary data.</text>
</comment>
<proteinExistence type="predicted"/>
<name>A0A5C4U5X7_9CORY</name>
<keyword evidence="2" id="KW-0378">Hydrolase</keyword>
<dbReference type="PANTHER" id="PTHR43798">
    <property type="entry name" value="MONOACYLGLYCEROL LIPASE"/>
    <property type="match status" value="1"/>
</dbReference>
<dbReference type="InterPro" id="IPR000639">
    <property type="entry name" value="Epox_hydrolase-like"/>
</dbReference>
<dbReference type="EMBL" id="VDHJ01000004">
    <property type="protein sequence ID" value="TNL98753.1"/>
    <property type="molecule type" value="Genomic_DNA"/>
</dbReference>
<reference evidence="2 3" key="1">
    <citation type="submission" date="2019-06" db="EMBL/GenBank/DDBJ databases">
        <authorList>
            <person name="Li J."/>
        </authorList>
    </citation>
    <scope>NUCLEOTIDE SEQUENCE [LARGE SCALE GENOMIC DNA]</scope>
    <source>
        <strain evidence="2 3">LMG 28165</strain>
    </source>
</reference>
<dbReference type="PRINTS" id="PR00412">
    <property type="entry name" value="EPOXHYDRLASE"/>
</dbReference>
<dbReference type="GO" id="GO:0016787">
    <property type="term" value="F:hydrolase activity"/>
    <property type="evidence" value="ECO:0007669"/>
    <property type="project" value="UniProtKB-KW"/>
</dbReference>
<feature type="domain" description="AB hydrolase-1" evidence="1">
    <location>
        <begin position="70"/>
        <end position="322"/>
    </location>
</feature>
<dbReference type="InterPro" id="IPR000073">
    <property type="entry name" value="AB_hydrolase_1"/>
</dbReference>
<evidence type="ECO:0000313" key="3">
    <source>
        <dbReference type="Proteomes" id="UP000312032"/>
    </source>
</evidence>
<dbReference type="Pfam" id="PF12697">
    <property type="entry name" value="Abhydrolase_6"/>
    <property type="match status" value="1"/>
</dbReference>
<sequence>MKPRSPLLRAIEVPLRTVPFARRLLAIGHGDEYRERREDKLVHARRGFVDSHGRKIAYYEYGPEDAELTVVFVHGFTLAAEAFYLQVDYLLRHFPQVKLVLLDLRGHGDSENVSISECTIDKAADDAICVIEERVPRGRYIILGHSLGGPVSLNVVRRAPEDVRVRLAGLVEVSTSVEELAQAGLTRVLNTWPVRATVEHLATKPESVLALRDRISGYLPHIIGAFFFMRDTHDELIEFHASLIAHAPPETLLGFVDDLRLHRELEAAQYLQDVPGYIISGEKDMVTPVSQARRLAEVWPKGYLQIAQGAGHMLPLEVPEIVNVAMERLLNSLGYERVA</sequence>
<evidence type="ECO:0000259" key="1">
    <source>
        <dbReference type="Pfam" id="PF12697"/>
    </source>
</evidence>
<gene>
    <name evidence="2" type="ORF">FHE74_03795</name>
</gene>
<dbReference type="SUPFAM" id="SSF53474">
    <property type="entry name" value="alpha/beta-Hydrolases"/>
    <property type="match status" value="1"/>
</dbReference>
<keyword evidence="3" id="KW-1185">Reference proteome</keyword>
<dbReference type="OrthoDB" id="5422338at2"/>
<protein>
    <submittedName>
        <fullName evidence="2">Alpha/beta hydrolase</fullName>
    </submittedName>
</protein>